<dbReference type="Gene3D" id="3.40.50.300">
    <property type="entry name" value="P-loop containing nucleotide triphosphate hydrolases"/>
    <property type="match status" value="1"/>
</dbReference>
<feature type="compositionally biased region" description="Polar residues" evidence="1">
    <location>
        <begin position="503"/>
        <end position="521"/>
    </location>
</feature>
<gene>
    <name evidence="2" type="ORF">COHA_008166</name>
</gene>
<reference evidence="2" key="1">
    <citation type="submission" date="2020-11" db="EMBL/GenBank/DDBJ databases">
        <title>Chlorella ohadii genome sequencing and assembly.</title>
        <authorList>
            <person name="Murik O."/>
            <person name="Treves H."/>
            <person name="Kedem I."/>
            <person name="Shotland Y."/>
            <person name="Kaplan A."/>
        </authorList>
    </citation>
    <scope>NUCLEOTIDE SEQUENCE</scope>
    <source>
        <strain evidence="2">1</strain>
    </source>
</reference>
<dbReference type="PANTHER" id="PTHR47569">
    <property type="entry name" value="NO-ASSOCIATED PROTEIN 1, CHLOROPLASTIC/MITOCHONDRIAL"/>
    <property type="match status" value="1"/>
</dbReference>
<dbReference type="InterPro" id="IPR044229">
    <property type="entry name" value="NOA1"/>
</dbReference>
<dbReference type="EMBL" id="JADXDR010000138">
    <property type="protein sequence ID" value="KAI7837984.1"/>
    <property type="molecule type" value="Genomic_DNA"/>
</dbReference>
<dbReference type="GO" id="GO:0003924">
    <property type="term" value="F:GTPase activity"/>
    <property type="evidence" value="ECO:0007669"/>
    <property type="project" value="InterPro"/>
</dbReference>
<feature type="compositionally biased region" description="Low complexity" evidence="1">
    <location>
        <begin position="162"/>
        <end position="187"/>
    </location>
</feature>
<keyword evidence="3" id="KW-1185">Reference proteome</keyword>
<feature type="region of interest" description="Disordered" evidence="1">
    <location>
        <begin position="14"/>
        <end position="89"/>
    </location>
</feature>
<accession>A0AAD5DKD9</accession>
<feature type="region of interest" description="Disordered" evidence="1">
    <location>
        <begin position="434"/>
        <end position="454"/>
    </location>
</feature>
<proteinExistence type="predicted"/>
<evidence type="ECO:0000313" key="2">
    <source>
        <dbReference type="EMBL" id="KAI7837984.1"/>
    </source>
</evidence>
<feature type="region of interest" description="Disordered" evidence="1">
    <location>
        <begin position="162"/>
        <end position="195"/>
    </location>
</feature>
<dbReference type="AlphaFoldDB" id="A0AAD5DKD9"/>
<dbReference type="Proteomes" id="UP001205105">
    <property type="component" value="Unassembled WGS sequence"/>
</dbReference>
<dbReference type="PANTHER" id="PTHR47569:SF2">
    <property type="entry name" value="NO-ASSOCIATED PROTEIN 1, CHLOROPLASTIC_MITOCHONDRIAL"/>
    <property type="match status" value="1"/>
</dbReference>
<organism evidence="2 3">
    <name type="scientific">Chlorella ohadii</name>
    <dbReference type="NCBI Taxonomy" id="2649997"/>
    <lineage>
        <taxon>Eukaryota</taxon>
        <taxon>Viridiplantae</taxon>
        <taxon>Chlorophyta</taxon>
        <taxon>core chlorophytes</taxon>
        <taxon>Trebouxiophyceae</taxon>
        <taxon>Chlorellales</taxon>
        <taxon>Chlorellaceae</taxon>
        <taxon>Chlorella clade</taxon>
        <taxon>Chlorella</taxon>
    </lineage>
</organism>
<feature type="region of interest" description="Disordered" evidence="1">
    <location>
        <begin position="503"/>
        <end position="531"/>
    </location>
</feature>
<protein>
    <submittedName>
        <fullName evidence="2">Uncharacterized protein</fullName>
    </submittedName>
</protein>
<name>A0AAD5DKD9_9CHLO</name>
<evidence type="ECO:0000256" key="1">
    <source>
        <dbReference type="SAM" id="MobiDB-lite"/>
    </source>
</evidence>
<dbReference type="SUPFAM" id="SSF52540">
    <property type="entry name" value="P-loop containing nucleoside triphosphate hydrolases"/>
    <property type="match status" value="1"/>
</dbReference>
<feature type="compositionally biased region" description="Low complexity" evidence="1">
    <location>
        <begin position="78"/>
        <end position="88"/>
    </location>
</feature>
<sequence length="582" mass="61295">MCAARQTIGATGCHLRPGRTIAPKPPAAPAAGRRRSAAAPLQTSQPRRAAPAAAQRGSEAFDDGGVFPEGYADDHVEPPAQSEAQQAQRLRSDYARGHCYGCGVRLQAGDPEVAGYVEPERYEVKRRHKQLGQLLCLRCQELSNGAMIPAVADFAQRAQPTAAAAAGRQQQQGQQGQKEQEQQQGEEAAARRHTGFTDKALLTPEELRQKLKVVQQQRALVVLLVDLLDASGSILGKVRELIGNNPIMLIGTKVDLLPAGTKPEEIAEWLRAFAAFKRISAVSVHLVSSKSGAGVPAAVAAIRRERRGRDVYVMGAANVGKSAFIRALVRDMASMSSRQFDPLALSRGRYLPVESAMPGTTLEGAMPGTTLEVIPMEVFASGGCLYDTPGLHLHHRVPHLLTPAENKQLHPRRKLRAYVPPSPSELLEATTADCELPASSSSSSGSGGAEGDAAAGPRCNVATYWWGGLVKLQVLACPPDTELVFYGPQALLVEASVEPADTASSVASSSMDGGDALSSTDSDGEAPPDAVAAAAEEPQGFGALSVMRRGGLRPAKELRLKCSGEGGRQALADVAVSAGMGV</sequence>
<feature type="compositionally biased region" description="Low complexity" evidence="1">
    <location>
        <begin position="37"/>
        <end position="56"/>
    </location>
</feature>
<evidence type="ECO:0000313" key="3">
    <source>
        <dbReference type="Proteomes" id="UP001205105"/>
    </source>
</evidence>
<dbReference type="InterPro" id="IPR027417">
    <property type="entry name" value="P-loop_NTPase"/>
</dbReference>
<comment type="caution">
    <text evidence="2">The sequence shown here is derived from an EMBL/GenBank/DDBJ whole genome shotgun (WGS) entry which is preliminary data.</text>
</comment>